<name>A0A193LJI9_9GAMM</name>
<dbReference type="InterPro" id="IPR025943">
    <property type="entry name" value="Sigma_54_int_dom_ATP-bd_2"/>
</dbReference>
<evidence type="ECO:0000256" key="5">
    <source>
        <dbReference type="ARBA" id="ARBA00023163"/>
    </source>
</evidence>
<dbReference type="InterPro" id="IPR025944">
    <property type="entry name" value="Sigma_54_int_dom_CS"/>
</dbReference>
<dbReference type="PROSITE" id="PS50110">
    <property type="entry name" value="RESPONSE_REGULATORY"/>
    <property type="match status" value="1"/>
</dbReference>
<dbReference type="Gene3D" id="1.10.8.60">
    <property type="match status" value="1"/>
</dbReference>
<keyword evidence="10" id="KW-1185">Reference proteome</keyword>
<evidence type="ECO:0000256" key="4">
    <source>
        <dbReference type="ARBA" id="ARBA00023125"/>
    </source>
</evidence>
<dbReference type="Gene3D" id="1.10.10.60">
    <property type="entry name" value="Homeodomain-like"/>
    <property type="match status" value="1"/>
</dbReference>
<dbReference type="InterPro" id="IPR002197">
    <property type="entry name" value="HTH_Fis"/>
</dbReference>
<evidence type="ECO:0000313" key="10">
    <source>
        <dbReference type="Proteomes" id="UP000092695"/>
    </source>
</evidence>
<dbReference type="Pfam" id="PF00072">
    <property type="entry name" value="Response_reg"/>
    <property type="match status" value="1"/>
</dbReference>
<evidence type="ECO:0000256" key="3">
    <source>
        <dbReference type="ARBA" id="ARBA00023015"/>
    </source>
</evidence>
<evidence type="ECO:0000259" key="8">
    <source>
        <dbReference type="PROSITE" id="PS50110"/>
    </source>
</evidence>
<keyword evidence="5" id="KW-0804">Transcription</keyword>
<dbReference type="PRINTS" id="PR01590">
    <property type="entry name" value="HTHFIS"/>
</dbReference>
<evidence type="ECO:0000256" key="1">
    <source>
        <dbReference type="ARBA" id="ARBA00022741"/>
    </source>
</evidence>
<dbReference type="InterPro" id="IPR058031">
    <property type="entry name" value="AAA_lid_NorR"/>
</dbReference>
<sequence>MAYIQIVDDEAGFTSGMAEFLRLHDHKVATANTITAARELLNERTPDVLLLDLMLPDGSGLELFDAFETKRPAKIIVITGHTGVKSLIGGMAGDGVSYMKKPIEPREMLGMINAVAVDSGPESAEDVVKTGLMIGDSDVMQAVVTKLRQVAPTSSTVFIQGESGTGKELAAEAVHRLSDRCGPFVPVNCGGLSKELISSQLFGHEKGSFTGAAKRHAGFFERAHGGTLFLDEITEMPMELQTHLLRVLETGRFLRVGGETEIPTDARLIAATNRDPAEAVREGLLREDLYFRLQVFPLVLPPLRQRQGDVELLAQHFLNSLNRDNNTEKVFSEGALQQFSSHQWPGNVRELKHTVHRAYIMAEGDVVEALETFDDLHVEVEGLSVGRSIADVEKDLILATLKQYGGNKKAAAESLGVSLKTLYNRLNEYGEDATS</sequence>
<evidence type="ECO:0008006" key="11">
    <source>
        <dbReference type="Google" id="ProtNLM"/>
    </source>
</evidence>
<dbReference type="SMART" id="SM00382">
    <property type="entry name" value="AAA"/>
    <property type="match status" value="1"/>
</dbReference>
<dbReference type="KEGG" id="woc:BA177_17245"/>
<dbReference type="InterPro" id="IPR001789">
    <property type="entry name" value="Sig_transdc_resp-reg_receiver"/>
</dbReference>
<dbReference type="Pfam" id="PF00158">
    <property type="entry name" value="Sigma54_activat"/>
    <property type="match status" value="1"/>
</dbReference>
<dbReference type="InterPro" id="IPR002078">
    <property type="entry name" value="Sigma_54_int"/>
</dbReference>
<dbReference type="InterPro" id="IPR027417">
    <property type="entry name" value="P-loop_NTPase"/>
</dbReference>
<evidence type="ECO:0000256" key="2">
    <source>
        <dbReference type="ARBA" id="ARBA00022840"/>
    </source>
</evidence>
<dbReference type="PANTHER" id="PTHR32071">
    <property type="entry name" value="TRANSCRIPTIONAL REGULATORY PROTEIN"/>
    <property type="match status" value="1"/>
</dbReference>
<dbReference type="Pfam" id="PF25601">
    <property type="entry name" value="AAA_lid_14"/>
    <property type="match status" value="1"/>
</dbReference>
<dbReference type="SUPFAM" id="SSF52540">
    <property type="entry name" value="P-loop containing nucleoside triphosphate hydrolases"/>
    <property type="match status" value="1"/>
</dbReference>
<dbReference type="GO" id="GO:0000160">
    <property type="term" value="P:phosphorelay signal transduction system"/>
    <property type="evidence" value="ECO:0007669"/>
    <property type="project" value="InterPro"/>
</dbReference>
<feature type="domain" description="Sigma-54 factor interaction" evidence="7">
    <location>
        <begin position="133"/>
        <end position="360"/>
    </location>
</feature>
<dbReference type="GO" id="GO:0043565">
    <property type="term" value="F:sequence-specific DNA binding"/>
    <property type="evidence" value="ECO:0007669"/>
    <property type="project" value="InterPro"/>
</dbReference>
<keyword evidence="1" id="KW-0547">Nucleotide-binding</keyword>
<organism evidence="9 10">
    <name type="scientific">Woeseia oceani</name>
    <dbReference type="NCBI Taxonomy" id="1548547"/>
    <lineage>
        <taxon>Bacteria</taxon>
        <taxon>Pseudomonadati</taxon>
        <taxon>Pseudomonadota</taxon>
        <taxon>Gammaproteobacteria</taxon>
        <taxon>Woeseiales</taxon>
        <taxon>Woeseiaceae</taxon>
        <taxon>Woeseia</taxon>
    </lineage>
</organism>
<dbReference type="Proteomes" id="UP000092695">
    <property type="component" value="Chromosome"/>
</dbReference>
<keyword evidence="6" id="KW-0597">Phosphoprotein</keyword>
<dbReference type="GO" id="GO:0006355">
    <property type="term" value="P:regulation of DNA-templated transcription"/>
    <property type="evidence" value="ECO:0007669"/>
    <property type="project" value="InterPro"/>
</dbReference>
<dbReference type="Gene3D" id="3.40.50.2300">
    <property type="match status" value="1"/>
</dbReference>
<keyword evidence="3" id="KW-0805">Transcription regulation</keyword>
<accession>A0A193LJI9</accession>
<dbReference type="InterPro" id="IPR003593">
    <property type="entry name" value="AAA+_ATPase"/>
</dbReference>
<dbReference type="SMART" id="SM00448">
    <property type="entry name" value="REC"/>
    <property type="match status" value="1"/>
</dbReference>
<keyword evidence="4" id="KW-0238">DNA-binding</keyword>
<proteinExistence type="predicted"/>
<dbReference type="Gene3D" id="3.40.50.300">
    <property type="entry name" value="P-loop containing nucleotide triphosphate hydrolases"/>
    <property type="match status" value="1"/>
</dbReference>
<dbReference type="SUPFAM" id="SSF52172">
    <property type="entry name" value="CheY-like"/>
    <property type="match status" value="1"/>
</dbReference>
<dbReference type="EMBL" id="CP016268">
    <property type="protein sequence ID" value="ANO52705.1"/>
    <property type="molecule type" value="Genomic_DNA"/>
</dbReference>
<gene>
    <name evidence="9" type="ORF">BA177_17245</name>
</gene>
<reference evidence="9 10" key="1">
    <citation type="submission" date="2016-06" db="EMBL/GenBank/DDBJ databases">
        <title>Complete genome sequence of a deep-branching marine Gamma Proteobacterium Woeseia oceani type strain XK5.</title>
        <authorList>
            <person name="Mu D."/>
            <person name="Du Z."/>
        </authorList>
    </citation>
    <scope>NUCLEOTIDE SEQUENCE [LARGE SCALE GENOMIC DNA]</scope>
    <source>
        <strain evidence="9 10">XK5</strain>
    </source>
</reference>
<dbReference type="InterPro" id="IPR011006">
    <property type="entry name" value="CheY-like_superfamily"/>
</dbReference>
<dbReference type="SUPFAM" id="SSF46689">
    <property type="entry name" value="Homeodomain-like"/>
    <property type="match status" value="1"/>
</dbReference>
<dbReference type="PROSITE" id="PS00676">
    <property type="entry name" value="SIGMA54_INTERACT_2"/>
    <property type="match status" value="1"/>
</dbReference>
<dbReference type="STRING" id="1548547.BA177_17245"/>
<dbReference type="PROSITE" id="PS00688">
    <property type="entry name" value="SIGMA54_INTERACT_3"/>
    <property type="match status" value="1"/>
</dbReference>
<dbReference type="InterPro" id="IPR009057">
    <property type="entry name" value="Homeodomain-like_sf"/>
</dbReference>
<feature type="domain" description="Response regulatory" evidence="8">
    <location>
        <begin position="3"/>
        <end position="116"/>
    </location>
</feature>
<keyword evidence="2" id="KW-0067">ATP-binding</keyword>
<dbReference type="CDD" id="cd00009">
    <property type="entry name" value="AAA"/>
    <property type="match status" value="1"/>
</dbReference>
<evidence type="ECO:0000256" key="6">
    <source>
        <dbReference type="PROSITE-ProRule" id="PRU00169"/>
    </source>
</evidence>
<evidence type="ECO:0000259" key="7">
    <source>
        <dbReference type="PROSITE" id="PS50045"/>
    </source>
</evidence>
<dbReference type="FunFam" id="3.40.50.300:FF:000006">
    <property type="entry name" value="DNA-binding transcriptional regulator NtrC"/>
    <property type="match status" value="1"/>
</dbReference>
<dbReference type="AlphaFoldDB" id="A0A193LJI9"/>
<evidence type="ECO:0000313" key="9">
    <source>
        <dbReference type="EMBL" id="ANO52705.1"/>
    </source>
</evidence>
<protein>
    <recommendedName>
        <fullName evidence="11">Sigma-54-dependent Fis family transcriptional regulator</fullName>
    </recommendedName>
</protein>
<dbReference type="Pfam" id="PF02954">
    <property type="entry name" value="HTH_8"/>
    <property type="match status" value="1"/>
</dbReference>
<dbReference type="GO" id="GO:0005524">
    <property type="term" value="F:ATP binding"/>
    <property type="evidence" value="ECO:0007669"/>
    <property type="project" value="UniProtKB-KW"/>
</dbReference>
<feature type="modified residue" description="4-aspartylphosphate" evidence="6">
    <location>
        <position position="52"/>
    </location>
</feature>
<dbReference type="CDD" id="cd00156">
    <property type="entry name" value="REC"/>
    <property type="match status" value="1"/>
</dbReference>
<dbReference type="PROSITE" id="PS50045">
    <property type="entry name" value="SIGMA54_INTERACT_4"/>
    <property type="match status" value="1"/>
</dbReference>
<dbReference type="OrthoDB" id="9804019at2"/>
<dbReference type="RefSeq" id="WP_068618290.1">
    <property type="nucleotide sequence ID" value="NZ_CP016268.1"/>
</dbReference>